<feature type="transmembrane region" description="Helical" evidence="1">
    <location>
        <begin position="40"/>
        <end position="61"/>
    </location>
</feature>
<gene>
    <name evidence="3" type="ORF">NBRC116585_04980</name>
</gene>
<dbReference type="InterPro" id="IPR000160">
    <property type="entry name" value="GGDEF_dom"/>
</dbReference>
<dbReference type="Gene3D" id="3.30.70.270">
    <property type="match status" value="1"/>
</dbReference>
<dbReference type="Pfam" id="PF00990">
    <property type="entry name" value="GGDEF"/>
    <property type="match status" value="1"/>
</dbReference>
<organism evidence="3 4">
    <name type="scientific">Thalassolituus maritimus</name>
    <dbReference type="NCBI Taxonomy" id="484498"/>
    <lineage>
        <taxon>Bacteria</taxon>
        <taxon>Pseudomonadati</taxon>
        <taxon>Pseudomonadota</taxon>
        <taxon>Gammaproteobacteria</taxon>
        <taxon>Oceanospirillales</taxon>
        <taxon>Oceanospirillaceae</taxon>
        <taxon>Thalassolituus</taxon>
    </lineage>
</organism>
<keyword evidence="1" id="KW-0812">Transmembrane</keyword>
<proteinExistence type="predicted"/>
<keyword evidence="4" id="KW-1185">Reference proteome</keyword>
<evidence type="ECO:0000313" key="3">
    <source>
        <dbReference type="EMBL" id="GAA6144381.1"/>
    </source>
</evidence>
<dbReference type="EMBL" id="BAABWH010000001">
    <property type="protein sequence ID" value="GAA6144381.1"/>
    <property type="molecule type" value="Genomic_DNA"/>
</dbReference>
<dbReference type="InterPro" id="IPR029787">
    <property type="entry name" value="Nucleotide_cyclase"/>
</dbReference>
<evidence type="ECO:0000313" key="4">
    <source>
        <dbReference type="Proteomes" id="UP001481413"/>
    </source>
</evidence>
<dbReference type="RefSeq" id="WP_353293309.1">
    <property type="nucleotide sequence ID" value="NZ_BAABWH010000001.1"/>
</dbReference>
<evidence type="ECO:0000259" key="2">
    <source>
        <dbReference type="SMART" id="SM00267"/>
    </source>
</evidence>
<name>A0ABP9ZW62_9GAMM</name>
<feature type="transmembrane region" description="Helical" evidence="1">
    <location>
        <begin position="141"/>
        <end position="157"/>
    </location>
</feature>
<evidence type="ECO:0000256" key="1">
    <source>
        <dbReference type="SAM" id="Phobius"/>
    </source>
</evidence>
<keyword evidence="1" id="KW-1133">Transmembrane helix</keyword>
<feature type="domain" description="GGDEF" evidence="2">
    <location>
        <begin position="158"/>
        <end position="294"/>
    </location>
</feature>
<dbReference type="SUPFAM" id="SSF55073">
    <property type="entry name" value="Nucleotide cyclase"/>
    <property type="match status" value="1"/>
</dbReference>
<reference evidence="3 4" key="1">
    <citation type="submission" date="2024-04" db="EMBL/GenBank/DDBJ databases">
        <title>Draft genome sequence of Thalassolituus maritimus NBRC 116585.</title>
        <authorList>
            <person name="Miyakawa T."/>
            <person name="Kusuya Y."/>
            <person name="Miura T."/>
        </authorList>
    </citation>
    <scope>NUCLEOTIDE SEQUENCE [LARGE SCALE GENOMIC DNA]</scope>
    <source>
        <strain evidence="3 4">5NW40-0001</strain>
    </source>
</reference>
<protein>
    <recommendedName>
        <fullName evidence="2">GGDEF domain-containing protein</fullName>
    </recommendedName>
</protein>
<accession>A0ABP9ZW62</accession>
<feature type="transmembrane region" description="Helical" evidence="1">
    <location>
        <begin position="102"/>
        <end position="129"/>
    </location>
</feature>
<dbReference type="InterPro" id="IPR043128">
    <property type="entry name" value="Rev_trsase/Diguanyl_cyclase"/>
</dbReference>
<feature type="transmembrane region" description="Helical" evidence="1">
    <location>
        <begin position="73"/>
        <end position="90"/>
    </location>
</feature>
<dbReference type="SMART" id="SM00267">
    <property type="entry name" value="GGDEF"/>
    <property type="match status" value="1"/>
</dbReference>
<dbReference type="Proteomes" id="UP001481413">
    <property type="component" value="Unassembled WGS sequence"/>
</dbReference>
<feature type="transmembrane region" description="Helical" evidence="1">
    <location>
        <begin position="12"/>
        <end position="34"/>
    </location>
</feature>
<comment type="caution">
    <text evidence="3">The sequence shown here is derived from an EMBL/GenBank/DDBJ whole genome shotgun (WGS) entry which is preliminary data.</text>
</comment>
<keyword evidence="1" id="KW-0472">Membrane</keyword>
<sequence length="313" mass="35754">MEKARFHSLVVLQVKVIYCLFAALALSVVAVLDLVEARTVFAAVAAAFALALLLYALVLLLRGQQRSSPVTEWLMILGLSLFTLFGMQTHEDVVHWVYFVPGYIYFLFPFHVASYLALVYSTAMVLMVISEFDSYLRLQILFTYGACYAFAVMYALINDRHNHGLSAIVNTDPVTQVYNQYQLSLDLSKEMTRADRQTDLLSLVGIVIPPSWRVLKTEEYESRLSYLTKRLKRCLRRFDTCYRLDSDVFVVLLPHSTDAVVEALCENLMDDLEGSGRFEGLADIRLRKDSYHPEDDVEDMIARMEKESDDQHA</sequence>